<dbReference type="EMBL" id="JAVDTH010000004">
    <property type="protein sequence ID" value="MDR6711532.1"/>
    <property type="molecule type" value="Genomic_DNA"/>
</dbReference>
<reference evidence="1" key="1">
    <citation type="submission" date="2023-07" db="EMBL/GenBank/DDBJ databases">
        <title>Sorghum-associated microbial communities from plants grown in Nebraska, USA.</title>
        <authorList>
            <person name="Schachtman D."/>
        </authorList>
    </citation>
    <scope>NUCLEOTIDE SEQUENCE</scope>
    <source>
        <strain evidence="1">BE56</strain>
    </source>
</reference>
<dbReference type="Proteomes" id="UP001259587">
    <property type="component" value="Unassembled WGS sequence"/>
</dbReference>
<name>A0ACC6JZC3_9PSED</name>
<proteinExistence type="predicted"/>
<comment type="caution">
    <text evidence="1">The sequence shown here is derived from an EMBL/GenBank/DDBJ whole genome shotgun (WGS) entry which is preliminary data.</text>
</comment>
<accession>A0ACC6JZC3</accession>
<sequence length="58" mass="6195">MTEQTCACPTCNCRVDANAVQQGGKAYCCEACARGHRDGEPCRMGDCECGKADKAEFT</sequence>
<evidence type="ECO:0000313" key="2">
    <source>
        <dbReference type="Proteomes" id="UP001259587"/>
    </source>
</evidence>
<keyword evidence="2" id="KW-1185">Reference proteome</keyword>
<organism evidence="1 2">
    <name type="scientific">Pseudomonas hunanensis</name>
    <dbReference type="NCBI Taxonomy" id="1247546"/>
    <lineage>
        <taxon>Bacteria</taxon>
        <taxon>Pseudomonadati</taxon>
        <taxon>Pseudomonadota</taxon>
        <taxon>Gammaproteobacteria</taxon>
        <taxon>Pseudomonadales</taxon>
        <taxon>Pseudomonadaceae</taxon>
        <taxon>Pseudomonas</taxon>
    </lineage>
</organism>
<protein>
    <submittedName>
        <fullName evidence="1">Paraquat-inducible protein A</fullName>
    </submittedName>
</protein>
<gene>
    <name evidence="1" type="ORF">J2W83_001126</name>
</gene>
<evidence type="ECO:0000313" key="1">
    <source>
        <dbReference type="EMBL" id="MDR6711532.1"/>
    </source>
</evidence>